<sequence>MAHIHPPSAAAIAAHHVTSVLAQFPIVCFTLTLFTDIAYWRTANLMWVNFSSWLLFAGLVFGLLTIVAALVALVLGGLVWARGVGWPFFLGGLIVLLLASFNSLVHARDGWTAVVPTGLVVSVVTILVMILTDRLSRSVVLRRRPGVTIHG</sequence>
<dbReference type="EMBL" id="JACHOO010000014">
    <property type="protein sequence ID" value="MBB5755144.1"/>
    <property type="molecule type" value="Genomic_DNA"/>
</dbReference>
<keyword evidence="1" id="KW-0812">Transmembrane</keyword>
<dbReference type="Pfam" id="PF09990">
    <property type="entry name" value="DUF2231"/>
    <property type="match status" value="1"/>
</dbReference>
<protein>
    <submittedName>
        <fullName evidence="3">Putative membrane protein</fullName>
    </submittedName>
</protein>
<feature type="domain" description="DUF2231" evidence="2">
    <location>
        <begin position="20"/>
        <end position="141"/>
    </location>
</feature>
<reference evidence="3 4" key="1">
    <citation type="submission" date="2020-08" db="EMBL/GenBank/DDBJ databases">
        <title>Genomic Encyclopedia of Type Strains, Phase IV (KMG-IV): sequencing the most valuable type-strain genomes for metagenomic binning, comparative biology and taxonomic classification.</title>
        <authorList>
            <person name="Goeker M."/>
        </authorList>
    </citation>
    <scope>NUCLEOTIDE SEQUENCE [LARGE SCALE GENOMIC DNA]</scope>
    <source>
        <strain evidence="3 4">DSM 16268</strain>
    </source>
</reference>
<dbReference type="InterPro" id="IPR019251">
    <property type="entry name" value="DUF2231_TM"/>
</dbReference>
<keyword evidence="4" id="KW-1185">Reference proteome</keyword>
<dbReference type="RefSeq" id="WP_183858576.1">
    <property type="nucleotide sequence ID" value="NZ_JACHOO010000014.1"/>
</dbReference>
<gene>
    <name evidence="3" type="ORF">GGQ63_004245</name>
</gene>
<feature type="transmembrane region" description="Helical" evidence="1">
    <location>
        <begin position="12"/>
        <end position="34"/>
    </location>
</feature>
<feature type="transmembrane region" description="Helical" evidence="1">
    <location>
        <begin position="111"/>
        <end position="132"/>
    </location>
</feature>
<keyword evidence="1" id="KW-0472">Membrane</keyword>
<name>A0A7W9FQT9_9HYPH</name>
<dbReference type="Proteomes" id="UP000523821">
    <property type="component" value="Unassembled WGS sequence"/>
</dbReference>
<evidence type="ECO:0000256" key="1">
    <source>
        <dbReference type="SAM" id="Phobius"/>
    </source>
</evidence>
<dbReference type="AlphaFoldDB" id="A0A7W9FQT9"/>
<keyword evidence="1" id="KW-1133">Transmembrane helix</keyword>
<accession>A0A7W9FQT9</accession>
<comment type="caution">
    <text evidence="3">The sequence shown here is derived from an EMBL/GenBank/DDBJ whole genome shotgun (WGS) entry which is preliminary data.</text>
</comment>
<feature type="transmembrane region" description="Helical" evidence="1">
    <location>
        <begin position="54"/>
        <end position="81"/>
    </location>
</feature>
<organism evidence="3 4">
    <name type="scientific">Prosthecomicrobium pneumaticum</name>
    <dbReference type="NCBI Taxonomy" id="81895"/>
    <lineage>
        <taxon>Bacteria</taxon>
        <taxon>Pseudomonadati</taxon>
        <taxon>Pseudomonadota</taxon>
        <taxon>Alphaproteobacteria</taxon>
        <taxon>Hyphomicrobiales</taxon>
        <taxon>Kaistiaceae</taxon>
        <taxon>Prosthecomicrobium</taxon>
    </lineage>
</organism>
<evidence type="ECO:0000313" key="4">
    <source>
        <dbReference type="Proteomes" id="UP000523821"/>
    </source>
</evidence>
<feature type="transmembrane region" description="Helical" evidence="1">
    <location>
        <begin position="88"/>
        <end position="105"/>
    </location>
</feature>
<evidence type="ECO:0000259" key="2">
    <source>
        <dbReference type="Pfam" id="PF09990"/>
    </source>
</evidence>
<proteinExistence type="predicted"/>
<evidence type="ECO:0000313" key="3">
    <source>
        <dbReference type="EMBL" id="MBB5755144.1"/>
    </source>
</evidence>